<feature type="domain" description="Glycosyltransferase subfamily 4-like N-terminal" evidence="2">
    <location>
        <begin position="11"/>
        <end position="145"/>
    </location>
</feature>
<dbReference type="CDD" id="cd03808">
    <property type="entry name" value="GT4_CapM-like"/>
    <property type="match status" value="1"/>
</dbReference>
<gene>
    <name evidence="3" type="ORF">J2Z40_002439</name>
</gene>
<dbReference type="PANTHER" id="PTHR45947">
    <property type="entry name" value="SULFOQUINOVOSYL TRANSFERASE SQD2"/>
    <property type="match status" value="1"/>
</dbReference>
<reference evidence="3 4" key="1">
    <citation type="submission" date="2021-03" db="EMBL/GenBank/DDBJ databases">
        <title>Genomic Encyclopedia of Type Strains, Phase IV (KMG-IV): sequencing the most valuable type-strain genomes for metagenomic binning, comparative biology and taxonomic classification.</title>
        <authorList>
            <person name="Goeker M."/>
        </authorList>
    </citation>
    <scope>NUCLEOTIDE SEQUENCE [LARGE SCALE GENOMIC DNA]</scope>
    <source>
        <strain evidence="3 4">DSM 26675</strain>
    </source>
</reference>
<dbReference type="Proteomes" id="UP001519293">
    <property type="component" value="Unassembled WGS sequence"/>
</dbReference>
<evidence type="ECO:0000259" key="2">
    <source>
        <dbReference type="Pfam" id="PF13477"/>
    </source>
</evidence>
<name>A0ABS4RG61_9BACI</name>
<comment type="caution">
    <text evidence="3">The sequence shown here is derived from an EMBL/GenBank/DDBJ whole genome shotgun (WGS) entry which is preliminary data.</text>
</comment>
<dbReference type="InterPro" id="IPR028098">
    <property type="entry name" value="Glyco_trans_4-like_N"/>
</dbReference>
<proteinExistence type="predicted"/>
<dbReference type="PANTHER" id="PTHR45947:SF3">
    <property type="entry name" value="SULFOQUINOVOSYL TRANSFERASE SQD2"/>
    <property type="match status" value="1"/>
</dbReference>
<organism evidence="3 4">
    <name type="scientific">Cytobacillus eiseniae</name>
    <dbReference type="NCBI Taxonomy" id="762947"/>
    <lineage>
        <taxon>Bacteria</taxon>
        <taxon>Bacillati</taxon>
        <taxon>Bacillota</taxon>
        <taxon>Bacilli</taxon>
        <taxon>Bacillales</taxon>
        <taxon>Bacillaceae</taxon>
        <taxon>Cytobacillus</taxon>
    </lineage>
</organism>
<sequence length="374" mass="43056">MKILCVTTISSTVNAFLIPHIRSLLASGNEVGVACNLIKDVDPEIRRLGCSVHEIEFQRSPIKMENIRAYKRIKKIVLEEGYEIIHVHTPVASFLTRLACRRLNVKVLYTAHGFHFFQGAPRKNWFIYYPIEKIAAKWTDSLITMNDEDYLSARNLKLRKEESIFKVSGVGIDLEKFIPQTTERKQALREEYQYKKDDFIIIYIGELSYRKHQDHLIKAISLVKGKIENVRLLLVGDGGFEEQYKRLVQTLNIEGYVDFLGYRKDIHHLLALADLAVSTSRQEGLPVNIMEAMATGLPIIVTNCRGNRDLIVDEENGFIVGIDDIEACANAIETLYQSDELRTRFAKKSKERIHLFSEEAVLKEMREIYASYLR</sequence>
<dbReference type="RefSeq" id="WP_066391659.1">
    <property type="nucleotide sequence ID" value="NZ_JAGIKZ010000013.1"/>
</dbReference>
<keyword evidence="4" id="KW-1185">Reference proteome</keyword>
<dbReference type="Gene3D" id="3.40.50.2000">
    <property type="entry name" value="Glycogen Phosphorylase B"/>
    <property type="match status" value="2"/>
</dbReference>
<accession>A0ABS4RG61</accession>
<dbReference type="SUPFAM" id="SSF53756">
    <property type="entry name" value="UDP-Glycosyltransferase/glycogen phosphorylase"/>
    <property type="match status" value="1"/>
</dbReference>
<dbReference type="Pfam" id="PF00534">
    <property type="entry name" value="Glycos_transf_1"/>
    <property type="match status" value="1"/>
</dbReference>
<protein>
    <submittedName>
        <fullName evidence="3">Glycosyltransferase involved in cell wall biosynthesis</fullName>
    </submittedName>
</protein>
<evidence type="ECO:0000313" key="3">
    <source>
        <dbReference type="EMBL" id="MBP2241866.1"/>
    </source>
</evidence>
<dbReference type="EMBL" id="JAGIKZ010000013">
    <property type="protein sequence ID" value="MBP2241866.1"/>
    <property type="molecule type" value="Genomic_DNA"/>
</dbReference>
<dbReference type="InterPro" id="IPR050194">
    <property type="entry name" value="Glycosyltransferase_grp1"/>
</dbReference>
<feature type="domain" description="Glycosyl transferase family 1" evidence="1">
    <location>
        <begin position="186"/>
        <end position="352"/>
    </location>
</feature>
<evidence type="ECO:0000259" key="1">
    <source>
        <dbReference type="Pfam" id="PF00534"/>
    </source>
</evidence>
<evidence type="ECO:0000313" key="4">
    <source>
        <dbReference type="Proteomes" id="UP001519293"/>
    </source>
</evidence>
<dbReference type="Pfam" id="PF13477">
    <property type="entry name" value="Glyco_trans_4_2"/>
    <property type="match status" value="1"/>
</dbReference>
<dbReference type="InterPro" id="IPR001296">
    <property type="entry name" value="Glyco_trans_1"/>
</dbReference>